<organism evidence="5 6">
    <name type="scientific">Lactonifactor longoviformis DSM 17459</name>
    <dbReference type="NCBI Taxonomy" id="1122155"/>
    <lineage>
        <taxon>Bacteria</taxon>
        <taxon>Bacillati</taxon>
        <taxon>Bacillota</taxon>
        <taxon>Clostridia</taxon>
        <taxon>Eubacteriales</taxon>
        <taxon>Clostridiaceae</taxon>
        <taxon>Lactonifactor</taxon>
    </lineage>
</organism>
<dbReference type="GO" id="GO:0003700">
    <property type="term" value="F:DNA-binding transcription factor activity"/>
    <property type="evidence" value="ECO:0007669"/>
    <property type="project" value="InterPro"/>
</dbReference>
<evidence type="ECO:0000259" key="4">
    <source>
        <dbReference type="PROSITE" id="PS01124"/>
    </source>
</evidence>
<dbReference type="PANTHER" id="PTHR43280">
    <property type="entry name" value="ARAC-FAMILY TRANSCRIPTIONAL REGULATOR"/>
    <property type="match status" value="1"/>
</dbReference>
<dbReference type="InterPro" id="IPR018062">
    <property type="entry name" value="HTH_AraC-typ_CS"/>
</dbReference>
<accession>A0A1M5D189</accession>
<name>A0A1M5D189_9CLOT</name>
<reference evidence="5 6" key="1">
    <citation type="submission" date="2016-11" db="EMBL/GenBank/DDBJ databases">
        <authorList>
            <person name="Jaros S."/>
            <person name="Januszkiewicz K."/>
            <person name="Wedrychowicz H."/>
        </authorList>
    </citation>
    <scope>NUCLEOTIDE SEQUENCE [LARGE SCALE GENOMIC DNA]</scope>
    <source>
        <strain evidence="5 6">DSM 17459</strain>
    </source>
</reference>
<dbReference type="Proteomes" id="UP000184245">
    <property type="component" value="Unassembled WGS sequence"/>
</dbReference>
<dbReference type="EMBL" id="FQVI01000051">
    <property type="protein sequence ID" value="SHF60595.1"/>
    <property type="molecule type" value="Genomic_DNA"/>
</dbReference>
<dbReference type="OrthoDB" id="625043at2"/>
<evidence type="ECO:0000313" key="6">
    <source>
        <dbReference type="Proteomes" id="UP000184245"/>
    </source>
</evidence>
<dbReference type="InterPro" id="IPR020449">
    <property type="entry name" value="Tscrpt_reg_AraC-type_HTH"/>
</dbReference>
<dbReference type="InterPro" id="IPR018060">
    <property type="entry name" value="HTH_AraC"/>
</dbReference>
<dbReference type="STRING" id="1122155.SAMN02745158_04370"/>
<dbReference type="PROSITE" id="PS01124">
    <property type="entry name" value="HTH_ARAC_FAMILY_2"/>
    <property type="match status" value="1"/>
</dbReference>
<dbReference type="Gene3D" id="1.10.10.60">
    <property type="entry name" value="Homeodomain-like"/>
    <property type="match status" value="2"/>
</dbReference>
<dbReference type="Pfam" id="PF12833">
    <property type="entry name" value="HTH_18"/>
    <property type="match status" value="1"/>
</dbReference>
<dbReference type="SUPFAM" id="SSF46689">
    <property type="entry name" value="Homeodomain-like"/>
    <property type="match status" value="2"/>
</dbReference>
<dbReference type="RefSeq" id="WP_072854869.1">
    <property type="nucleotide sequence ID" value="NZ_FQVI01000051.1"/>
</dbReference>
<dbReference type="PANTHER" id="PTHR43280:SF28">
    <property type="entry name" value="HTH-TYPE TRANSCRIPTIONAL ACTIVATOR RHAS"/>
    <property type="match status" value="1"/>
</dbReference>
<sequence>MAGMGNQMLYLVYRNSIQILIEDELVTLFEGQVLLSKADISRKVIQMNSGYFQLLFSQAVTFKGKLSGEIFIDSGVYQVFEISEDLESCKFLCERMLREIEDENISRELADTLLEGVLSILCKTLSSKSSIQRDFIAITKEYIEKHYKENLSLSELADHVNVSVYHLSHMFKEEVGISPIQYAIFCRMEYAKKQLRETSCSVQKIAVELGYENPNYFNLLFKKTVGISPGTYRKEWKRR</sequence>
<dbReference type="InterPro" id="IPR009057">
    <property type="entry name" value="Homeodomain-like_sf"/>
</dbReference>
<evidence type="ECO:0000256" key="1">
    <source>
        <dbReference type="ARBA" id="ARBA00023015"/>
    </source>
</evidence>
<feature type="domain" description="HTH araC/xylS-type" evidence="4">
    <location>
        <begin position="137"/>
        <end position="235"/>
    </location>
</feature>
<dbReference type="PROSITE" id="PS00041">
    <property type="entry name" value="HTH_ARAC_FAMILY_1"/>
    <property type="match status" value="1"/>
</dbReference>
<protein>
    <submittedName>
        <fullName evidence="5">AraC-type DNA-binding protein</fullName>
    </submittedName>
</protein>
<evidence type="ECO:0000256" key="2">
    <source>
        <dbReference type="ARBA" id="ARBA00023125"/>
    </source>
</evidence>
<keyword evidence="3" id="KW-0804">Transcription</keyword>
<dbReference type="GO" id="GO:0043565">
    <property type="term" value="F:sequence-specific DNA binding"/>
    <property type="evidence" value="ECO:0007669"/>
    <property type="project" value="InterPro"/>
</dbReference>
<dbReference type="PRINTS" id="PR00032">
    <property type="entry name" value="HTHARAC"/>
</dbReference>
<keyword evidence="1" id="KW-0805">Transcription regulation</keyword>
<evidence type="ECO:0000313" key="5">
    <source>
        <dbReference type="EMBL" id="SHF60595.1"/>
    </source>
</evidence>
<dbReference type="SMART" id="SM00342">
    <property type="entry name" value="HTH_ARAC"/>
    <property type="match status" value="1"/>
</dbReference>
<keyword evidence="6" id="KW-1185">Reference proteome</keyword>
<dbReference type="AlphaFoldDB" id="A0A1M5D189"/>
<proteinExistence type="predicted"/>
<evidence type="ECO:0000256" key="3">
    <source>
        <dbReference type="ARBA" id="ARBA00023163"/>
    </source>
</evidence>
<keyword evidence="2 5" id="KW-0238">DNA-binding</keyword>
<gene>
    <name evidence="5" type="ORF">SAMN02745158_04370</name>
</gene>